<feature type="binding site" evidence="10">
    <location>
        <begin position="294"/>
        <end position="295"/>
    </location>
    <ligand>
        <name>S-adenosyl-L-methionine</name>
        <dbReference type="ChEBI" id="CHEBI:59789"/>
    </ligand>
</feature>
<comment type="subcellular location">
    <subcellularLocation>
        <location evidence="10">Mitochondrion matrix</location>
    </subcellularLocation>
    <subcellularLocation>
        <location evidence="10">Nucleus</location>
    </subcellularLocation>
    <subcellularLocation>
        <location evidence="10">Cytoplasm</location>
    </subcellularLocation>
    <text evidence="10">Predominantly in the mitochondria and in the nucleus.</text>
</comment>
<dbReference type="OrthoDB" id="408788at2759"/>
<keyword evidence="6 10" id="KW-0819">tRNA processing</keyword>
<dbReference type="Gene3D" id="3.40.50.150">
    <property type="entry name" value="Vaccinia Virus protein VP39"/>
    <property type="match status" value="1"/>
</dbReference>
<evidence type="ECO:0000313" key="12">
    <source>
        <dbReference type="EMBL" id="EKD19043.1"/>
    </source>
</evidence>
<dbReference type="InterPro" id="IPR056743">
    <property type="entry name" value="TRM5-TYW2-like_MTfase"/>
</dbReference>
<accession>K1XDV3</accession>
<dbReference type="GO" id="GO:0002939">
    <property type="term" value="P:tRNA N1-guanine methylation"/>
    <property type="evidence" value="ECO:0007669"/>
    <property type="project" value="TreeGrafter"/>
</dbReference>
<feature type="binding site" evidence="10">
    <location>
        <position position="232"/>
    </location>
    <ligand>
        <name>S-adenosyl-L-methionine</name>
        <dbReference type="ChEBI" id="CHEBI:59789"/>
    </ligand>
</feature>
<dbReference type="FunFam" id="3.30.300.110:FF:000001">
    <property type="entry name" value="tRNA (guanine(37)-N1)-methyltransferase"/>
    <property type="match status" value="1"/>
</dbReference>
<keyword evidence="5 10" id="KW-0949">S-adenosyl-L-methionine</keyword>
<dbReference type="InterPro" id="IPR056744">
    <property type="entry name" value="TRM5/TYW2-like_N"/>
</dbReference>
<dbReference type="AlphaFoldDB" id="K1XDV3"/>
<dbReference type="GO" id="GO:0070901">
    <property type="term" value="P:mitochondrial tRNA methylation"/>
    <property type="evidence" value="ECO:0007669"/>
    <property type="project" value="TreeGrafter"/>
</dbReference>
<keyword evidence="2 10" id="KW-0963">Cytoplasm</keyword>
<keyword evidence="7 10" id="KW-0496">Mitochondrion</keyword>
<dbReference type="InterPro" id="IPR030382">
    <property type="entry name" value="MeTrfase_TRM5/TYW2"/>
</dbReference>
<dbReference type="Pfam" id="PF02475">
    <property type="entry name" value="TRM5-TYW2_MTfase"/>
    <property type="match status" value="1"/>
</dbReference>
<sequence>MSIFRPPIVRSASAALDRALFSKTIPMAAARVASLKNLSCYRQKLEKSKELMQLERVMNVRPDPDPSLAEKGGKCLLLKPEIKPEETDPTTWSAVLQEAVEKDDIGIIPYNLKLDYSYWTYHDVMTSLLPEDAQGEIPVGFAIVGHIAHLNLRDEYLPYKKVIAEVLVDKNPQIRTVINKVDDVGTHSVFRTFEYEVLTGPDDMNVELSEGDCIFKFDYSKVYWNSRLQTEHKRLVDSFQPGEVVCDVMAGVGPFAIPAGKKGVFVWANDLNPNSYASMKEAVVQNFVRPYCEDGHTFIHKAADDLLHLTATNQNTVSVRSKAKRPRGAAPLVPAPSPTLVTIPPTISHFVMNLPATAIDFVGSFNGLYHSHEKLFTPYTDVKLPMVHVHCFSTKSDDNVRETMEICERISTRLDWEIKPGDEELVVHEVRDVAPKKRMFCATFRLPAEVAFRERRVLSSVHLDWKWKWKSMFDGLVEKLVPHLGVTNIRTLYLLAYHPDAESNPQQLLVLTVVVPPLKAPCPASRPDPGCPWKQAIAYGTVRYTHCTSLYA</sequence>
<evidence type="ECO:0000256" key="10">
    <source>
        <dbReference type="HAMAP-Rule" id="MF_03152"/>
    </source>
</evidence>
<dbReference type="InParanoid" id="K1XDV3"/>
<gene>
    <name evidence="10" type="primary">TRM5</name>
    <name evidence="12" type="ORF">MBM_02280</name>
</gene>
<dbReference type="OMA" id="VGSHSQF"/>
<dbReference type="PANTHER" id="PTHR23245:SF36">
    <property type="entry name" value="TRNA (GUANINE(37)-N1)-METHYLTRANSFERASE"/>
    <property type="match status" value="1"/>
</dbReference>
<evidence type="ECO:0000256" key="5">
    <source>
        <dbReference type="ARBA" id="ARBA00022691"/>
    </source>
</evidence>
<dbReference type="HAMAP" id="MF_03152">
    <property type="entry name" value="TRM5"/>
    <property type="match status" value="1"/>
</dbReference>
<dbReference type="KEGG" id="mbe:MBM_02280"/>
<dbReference type="Gene3D" id="3.30.300.110">
    <property type="entry name" value="Met-10+ protein-like domains"/>
    <property type="match status" value="1"/>
</dbReference>
<keyword evidence="3 10" id="KW-0489">Methyltransferase</keyword>
<evidence type="ECO:0000256" key="3">
    <source>
        <dbReference type="ARBA" id="ARBA00022603"/>
    </source>
</evidence>
<evidence type="ECO:0000259" key="11">
    <source>
        <dbReference type="PROSITE" id="PS51684"/>
    </source>
</evidence>
<comment type="similarity">
    <text evidence="1">Belongs to the class I-like SAM-binding methyltransferase superfamily. TRM5/TYW2 family.</text>
</comment>
<evidence type="ECO:0000256" key="8">
    <source>
        <dbReference type="ARBA" id="ARBA00023242"/>
    </source>
</evidence>
<evidence type="ECO:0000256" key="7">
    <source>
        <dbReference type="ARBA" id="ARBA00023128"/>
    </source>
</evidence>
<dbReference type="PROSITE" id="PS51684">
    <property type="entry name" value="SAM_MT_TRM5_TYW2"/>
    <property type="match status" value="1"/>
</dbReference>
<evidence type="ECO:0000256" key="1">
    <source>
        <dbReference type="ARBA" id="ARBA00009775"/>
    </source>
</evidence>
<proteinExistence type="inferred from homology"/>
<dbReference type="Pfam" id="PF25133">
    <property type="entry name" value="TYW2_N_2"/>
    <property type="match status" value="1"/>
</dbReference>
<dbReference type="EC" id="2.1.1.228" evidence="10"/>
<dbReference type="EMBL" id="JH921431">
    <property type="protein sequence ID" value="EKD19043.1"/>
    <property type="molecule type" value="Genomic_DNA"/>
</dbReference>
<evidence type="ECO:0000313" key="13">
    <source>
        <dbReference type="Proteomes" id="UP000006753"/>
    </source>
</evidence>
<organism evidence="12 13">
    <name type="scientific">Marssonina brunnea f. sp. multigermtubi (strain MB_m1)</name>
    <name type="common">Marssonina leaf spot fungus</name>
    <dbReference type="NCBI Taxonomy" id="1072389"/>
    <lineage>
        <taxon>Eukaryota</taxon>
        <taxon>Fungi</taxon>
        <taxon>Dikarya</taxon>
        <taxon>Ascomycota</taxon>
        <taxon>Pezizomycotina</taxon>
        <taxon>Leotiomycetes</taxon>
        <taxon>Helotiales</taxon>
        <taxon>Drepanopezizaceae</taxon>
        <taxon>Drepanopeziza</taxon>
    </lineage>
</organism>
<feature type="binding site" evidence="10">
    <location>
        <position position="353"/>
    </location>
    <ligand>
        <name>S-adenosyl-L-methionine</name>
        <dbReference type="ChEBI" id="CHEBI:59789"/>
    </ligand>
</feature>
<comment type="similarity">
    <text evidence="10">Belongs to the TRM5 / TYW2 family.</text>
</comment>
<evidence type="ECO:0000256" key="6">
    <source>
        <dbReference type="ARBA" id="ARBA00022694"/>
    </source>
</evidence>
<dbReference type="PANTHER" id="PTHR23245">
    <property type="entry name" value="TRNA METHYLTRANSFERASE"/>
    <property type="match status" value="1"/>
</dbReference>
<dbReference type="Proteomes" id="UP000006753">
    <property type="component" value="Unassembled WGS sequence"/>
</dbReference>
<evidence type="ECO:0000256" key="2">
    <source>
        <dbReference type="ARBA" id="ARBA00022490"/>
    </source>
</evidence>
<dbReference type="FunCoup" id="K1XDV3">
    <property type="interactions" value="1056"/>
</dbReference>
<protein>
    <recommendedName>
        <fullName evidence="10">tRNA (guanine(37)-N1)-methyltransferase</fullName>
        <ecNumber evidence="10">2.1.1.228</ecNumber>
    </recommendedName>
    <alternativeName>
        <fullName evidence="10">M1G-methyltransferase</fullName>
    </alternativeName>
    <alternativeName>
        <fullName evidence="10">tRNA [GM37] methyltransferase</fullName>
    </alternativeName>
    <alternativeName>
        <fullName evidence="10">tRNA methyltransferase 5</fullName>
    </alternativeName>
</protein>
<name>K1XDV3_MARBU</name>
<feature type="binding site" evidence="10">
    <location>
        <begin position="270"/>
        <end position="271"/>
    </location>
    <ligand>
        <name>S-adenosyl-L-methionine</name>
        <dbReference type="ChEBI" id="CHEBI:59789"/>
    </ligand>
</feature>
<evidence type="ECO:0000256" key="9">
    <source>
        <dbReference type="ARBA" id="ARBA00047783"/>
    </source>
</evidence>
<dbReference type="GO" id="GO:0052906">
    <property type="term" value="F:tRNA (guanine(37)-N1)-methyltransferase activity"/>
    <property type="evidence" value="ECO:0007669"/>
    <property type="project" value="UniProtKB-UniRule"/>
</dbReference>
<comment type="function">
    <text evidence="10">Specifically methylates the N1 position of guanosine-37 in various cytoplasmic and mitochondrial tRNAs. Methylation is not dependent on the nature of the nucleoside 5' of the target nucleoside. This is the first step in the biosynthesis of wybutosine (yW), a modified base adjacent to the anticodon of tRNAs and required for accurate decoding.</text>
</comment>
<dbReference type="InterPro" id="IPR029063">
    <property type="entry name" value="SAM-dependent_MTases_sf"/>
</dbReference>
<dbReference type="HOGENOM" id="CLU_022610_2_2_1"/>
<dbReference type="GO" id="GO:0005634">
    <property type="term" value="C:nucleus"/>
    <property type="evidence" value="ECO:0007669"/>
    <property type="project" value="UniProtKB-SubCell"/>
</dbReference>
<reference evidence="12 13" key="1">
    <citation type="journal article" date="2012" name="BMC Genomics">
        <title>Sequencing the genome of Marssonina brunnea reveals fungus-poplar co-evolution.</title>
        <authorList>
            <person name="Zhu S."/>
            <person name="Cao Y.-Z."/>
            <person name="Jiang C."/>
            <person name="Tan B.-Y."/>
            <person name="Wang Z."/>
            <person name="Feng S."/>
            <person name="Zhang L."/>
            <person name="Su X.-H."/>
            <person name="Brejova B."/>
            <person name="Vinar T."/>
            <person name="Xu M."/>
            <person name="Wang M.-X."/>
            <person name="Zhang S.-G."/>
            <person name="Huang M.-R."/>
            <person name="Wu R."/>
            <person name="Zhou Y."/>
        </authorList>
    </citation>
    <scope>NUCLEOTIDE SEQUENCE [LARGE SCALE GENOMIC DNA]</scope>
    <source>
        <strain evidence="12 13">MB_m1</strain>
    </source>
</reference>
<feature type="domain" description="SAM-dependent methyltransferase TRM5/TYW2-type" evidence="11">
    <location>
        <begin position="141"/>
        <end position="448"/>
    </location>
</feature>
<keyword evidence="4 10" id="KW-0808">Transferase</keyword>
<dbReference type="eggNOG" id="KOG2078">
    <property type="taxonomic scope" value="Eukaryota"/>
</dbReference>
<comment type="catalytic activity">
    <reaction evidence="9 10">
        <text>guanosine(37) in tRNA + S-adenosyl-L-methionine = N(1)-methylguanosine(37) in tRNA + S-adenosyl-L-homocysteine + H(+)</text>
        <dbReference type="Rhea" id="RHEA:36899"/>
        <dbReference type="Rhea" id="RHEA-COMP:10145"/>
        <dbReference type="Rhea" id="RHEA-COMP:10147"/>
        <dbReference type="ChEBI" id="CHEBI:15378"/>
        <dbReference type="ChEBI" id="CHEBI:57856"/>
        <dbReference type="ChEBI" id="CHEBI:59789"/>
        <dbReference type="ChEBI" id="CHEBI:73542"/>
        <dbReference type="ChEBI" id="CHEBI:74269"/>
        <dbReference type="EC" id="2.1.1.228"/>
    </reaction>
</comment>
<comment type="subunit">
    <text evidence="10">Monomer.</text>
</comment>
<keyword evidence="13" id="KW-1185">Reference proteome</keyword>
<keyword evidence="8 10" id="KW-0539">Nucleus</keyword>
<evidence type="ECO:0000256" key="4">
    <source>
        <dbReference type="ARBA" id="ARBA00022679"/>
    </source>
</evidence>
<dbReference type="InterPro" id="IPR025792">
    <property type="entry name" value="tRNA_Gua_MeTrfase_euk"/>
</dbReference>
<dbReference type="GO" id="GO:0005759">
    <property type="term" value="C:mitochondrial matrix"/>
    <property type="evidence" value="ECO:0007669"/>
    <property type="project" value="UniProtKB-SubCell"/>
</dbReference>
<dbReference type="SUPFAM" id="SSF53335">
    <property type="entry name" value="S-adenosyl-L-methionine-dependent methyltransferases"/>
    <property type="match status" value="1"/>
</dbReference>